<proteinExistence type="predicted"/>
<organism evidence="2 3">
    <name type="scientific">Tomitella cavernea</name>
    <dbReference type="NCBI Taxonomy" id="1387982"/>
    <lineage>
        <taxon>Bacteria</taxon>
        <taxon>Bacillati</taxon>
        <taxon>Actinomycetota</taxon>
        <taxon>Actinomycetes</taxon>
        <taxon>Mycobacteriales</taxon>
        <taxon>Tomitella</taxon>
    </lineage>
</organism>
<dbReference type="RefSeq" id="WP_200171392.1">
    <property type="nucleotide sequence ID" value="NZ_BAABKQ010000001.1"/>
</dbReference>
<comment type="caution">
    <text evidence="2">The sequence shown here is derived from an EMBL/GenBank/DDBJ whole genome shotgun (WGS) entry which is preliminary data.</text>
</comment>
<name>A0ABP9D2A1_9ACTN</name>
<evidence type="ECO:0008006" key="4">
    <source>
        <dbReference type="Google" id="ProtNLM"/>
    </source>
</evidence>
<dbReference type="EMBL" id="BAABKQ010000001">
    <property type="protein sequence ID" value="GAA4824226.1"/>
    <property type="molecule type" value="Genomic_DNA"/>
</dbReference>
<gene>
    <name evidence="2" type="ORF">GCM10023353_36560</name>
</gene>
<sequence length="340" mass="37124">MSTATLGGLSTAASPPVLQNLKDWPRLRRRDTADPPPCGLDGDLSAVTRWIRSIGPIETSDIHGIEQAMHQVIDHNQHTVNADRRWLAVNGPAMVGKTQAVTAAMLRVHDELLRYPHDPGTGIRAAHIPVIFVGDAGASWPNLLRSVAEFASIPVARSYPGTDILRTLRAVLPRLGTHLIVVDDAHMLRRVGVARDLTDNLKLTLDALPVTFVFAGAGLEHSALLKRSDRSEDAYSAAVQLAGRMQRWELAAFSSTDDAQRRAWHRRVGALMTRLELIDGLDTTSLREPTFAANLFGLADGLTGLSFELLKDTVIRAISQHRHPTTDDLLAAAKARGRTR</sequence>
<evidence type="ECO:0000313" key="3">
    <source>
        <dbReference type="Proteomes" id="UP001500839"/>
    </source>
</evidence>
<evidence type="ECO:0000313" key="2">
    <source>
        <dbReference type="EMBL" id="GAA4824226.1"/>
    </source>
</evidence>
<feature type="compositionally biased region" description="Basic and acidic residues" evidence="1">
    <location>
        <begin position="23"/>
        <end position="33"/>
    </location>
</feature>
<keyword evidence="3" id="KW-1185">Reference proteome</keyword>
<accession>A0ABP9D2A1</accession>
<reference evidence="3" key="1">
    <citation type="journal article" date="2019" name="Int. J. Syst. Evol. Microbiol.">
        <title>The Global Catalogue of Microorganisms (GCM) 10K type strain sequencing project: providing services to taxonomists for standard genome sequencing and annotation.</title>
        <authorList>
            <consortium name="The Broad Institute Genomics Platform"/>
            <consortium name="The Broad Institute Genome Sequencing Center for Infectious Disease"/>
            <person name="Wu L."/>
            <person name="Ma J."/>
        </authorList>
    </citation>
    <scope>NUCLEOTIDE SEQUENCE [LARGE SCALE GENOMIC DNA]</scope>
    <source>
        <strain evidence="3">JCM 18542</strain>
    </source>
</reference>
<dbReference type="Proteomes" id="UP001500839">
    <property type="component" value="Unassembled WGS sequence"/>
</dbReference>
<feature type="region of interest" description="Disordered" evidence="1">
    <location>
        <begin position="20"/>
        <end position="40"/>
    </location>
</feature>
<protein>
    <recommendedName>
        <fullName evidence="4">TniB protein</fullName>
    </recommendedName>
</protein>
<evidence type="ECO:0000256" key="1">
    <source>
        <dbReference type="SAM" id="MobiDB-lite"/>
    </source>
</evidence>